<evidence type="ECO:0000313" key="1">
    <source>
        <dbReference type="EMBL" id="KAI0035845.1"/>
    </source>
</evidence>
<keyword evidence="2" id="KW-1185">Reference proteome</keyword>
<reference evidence="1" key="1">
    <citation type="submission" date="2021-02" db="EMBL/GenBank/DDBJ databases">
        <authorList>
            <consortium name="DOE Joint Genome Institute"/>
            <person name="Ahrendt S."/>
            <person name="Looney B.P."/>
            <person name="Miyauchi S."/>
            <person name="Morin E."/>
            <person name="Drula E."/>
            <person name="Courty P.E."/>
            <person name="Chicoki N."/>
            <person name="Fauchery L."/>
            <person name="Kohler A."/>
            <person name="Kuo A."/>
            <person name="Labutti K."/>
            <person name="Pangilinan J."/>
            <person name="Lipzen A."/>
            <person name="Riley R."/>
            <person name="Andreopoulos W."/>
            <person name="He G."/>
            <person name="Johnson J."/>
            <person name="Barry K.W."/>
            <person name="Grigoriev I.V."/>
            <person name="Nagy L."/>
            <person name="Hibbett D."/>
            <person name="Henrissat B."/>
            <person name="Matheny P.B."/>
            <person name="Labbe J."/>
            <person name="Martin F."/>
        </authorList>
    </citation>
    <scope>NUCLEOTIDE SEQUENCE</scope>
    <source>
        <strain evidence="1">EC-137</strain>
    </source>
</reference>
<dbReference type="Proteomes" id="UP000814128">
    <property type="component" value="Unassembled WGS sequence"/>
</dbReference>
<accession>A0ACB8QVM6</accession>
<dbReference type="EMBL" id="MU273478">
    <property type="protein sequence ID" value="KAI0035845.1"/>
    <property type="molecule type" value="Genomic_DNA"/>
</dbReference>
<evidence type="ECO:0000313" key="2">
    <source>
        <dbReference type="Proteomes" id="UP000814128"/>
    </source>
</evidence>
<comment type="caution">
    <text evidence="1">The sequence shown here is derived from an EMBL/GenBank/DDBJ whole genome shotgun (WGS) entry which is preliminary data.</text>
</comment>
<organism evidence="1 2">
    <name type="scientific">Vararia minispora EC-137</name>
    <dbReference type="NCBI Taxonomy" id="1314806"/>
    <lineage>
        <taxon>Eukaryota</taxon>
        <taxon>Fungi</taxon>
        <taxon>Dikarya</taxon>
        <taxon>Basidiomycota</taxon>
        <taxon>Agaricomycotina</taxon>
        <taxon>Agaricomycetes</taxon>
        <taxon>Russulales</taxon>
        <taxon>Lachnocladiaceae</taxon>
        <taxon>Vararia</taxon>
    </lineage>
</organism>
<reference evidence="1" key="2">
    <citation type="journal article" date="2022" name="New Phytol.">
        <title>Evolutionary transition to the ectomycorrhizal habit in the genomes of a hyperdiverse lineage of mushroom-forming fungi.</title>
        <authorList>
            <person name="Looney B."/>
            <person name="Miyauchi S."/>
            <person name="Morin E."/>
            <person name="Drula E."/>
            <person name="Courty P.E."/>
            <person name="Kohler A."/>
            <person name="Kuo A."/>
            <person name="LaButti K."/>
            <person name="Pangilinan J."/>
            <person name="Lipzen A."/>
            <person name="Riley R."/>
            <person name="Andreopoulos W."/>
            <person name="He G."/>
            <person name="Johnson J."/>
            <person name="Nolan M."/>
            <person name="Tritt A."/>
            <person name="Barry K.W."/>
            <person name="Grigoriev I.V."/>
            <person name="Nagy L.G."/>
            <person name="Hibbett D."/>
            <person name="Henrissat B."/>
            <person name="Matheny P.B."/>
            <person name="Labbe J."/>
            <person name="Martin F.M."/>
        </authorList>
    </citation>
    <scope>NUCLEOTIDE SEQUENCE</scope>
    <source>
        <strain evidence="1">EC-137</strain>
    </source>
</reference>
<name>A0ACB8QVM6_9AGAM</name>
<sequence>MPGLLKRDKNEEAYRKNAKGKKVLKPVNFVKPEHLVPLNRVSVDKNAIQRPFVTPRNVAKAQTRYVNPCWNIDPDTGQISRPDIPQQPLSRPDEDDGFGDYWDRDVSSDEDPYYSSPFPNSVSEPRPLLAPDLPPAPPHWPPNHPYPYSKAILRKAYYDPASSSRTLVGANFGDDDDDEPFVTQSFAGRDASPATEKLKKPRKMALEGPLIMGLNKPLPALPLYEHERANPRPAEPFARAGDDRRKLTDNARRVQHKDARPTQARLVRPGLDGIERRRSDAAAFVEAAQAEKAMMGMAGVPAVEEGSIIDEAEALMSMRVRTARPAARERSPLSRSASASQTTMPPPRTRNPRAAVERAEKARSPTPTPHMQASRSHSRSPRPPHPSTTRLVRQLPPAPTQRPPSPPCAPPELPRSNTVPLRAHTPSHAKVPAHTSTHPPRQPVLADEYGRRVGPGQDPRLRQHVPSREKGDASQRQAYLMYRRQIEGNIARNREHNKGWKVKLGLEEKWYEG</sequence>
<gene>
    <name evidence="1" type="ORF">K488DRAFT_82605</name>
</gene>
<proteinExistence type="predicted"/>
<protein>
    <submittedName>
        <fullName evidence="1">Uncharacterized protein</fullName>
    </submittedName>
</protein>